<feature type="non-terminal residue" evidence="2">
    <location>
        <position position="1"/>
    </location>
</feature>
<comment type="caution">
    <text evidence="2">The sequence shown here is derived from an EMBL/GenBank/DDBJ whole genome shotgun (WGS) entry which is preliminary data.</text>
</comment>
<name>A0A2T2WCE9_9FIRM</name>
<dbReference type="InterPro" id="IPR025959">
    <property type="entry name" value="Winged_HTH_dom"/>
</dbReference>
<reference evidence="2 3" key="1">
    <citation type="journal article" date="2014" name="BMC Genomics">
        <title>Comparison of environmental and isolate Sulfobacillus genomes reveals diverse carbon, sulfur, nitrogen, and hydrogen metabolisms.</title>
        <authorList>
            <person name="Justice N.B."/>
            <person name="Norman A."/>
            <person name="Brown C.T."/>
            <person name="Singh A."/>
            <person name="Thomas B.C."/>
            <person name="Banfield J.F."/>
        </authorList>
    </citation>
    <scope>NUCLEOTIDE SEQUENCE [LARGE SCALE GENOMIC DNA]</scope>
    <source>
        <strain evidence="2">AMDSBA3</strain>
    </source>
</reference>
<evidence type="ECO:0000259" key="1">
    <source>
        <dbReference type="Pfam" id="PF13592"/>
    </source>
</evidence>
<evidence type="ECO:0000313" key="3">
    <source>
        <dbReference type="Proteomes" id="UP000241848"/>
    </source>
</evidence>
<proteinExistence type="predicted"/>
<dbReference type="AlphaFoldDB" id="A0A2T2WCE9"/>
<accession>A0A2T2WCE9</accession>
<evidence type="ECO:0000313" key="2">
    <source>
        <dbReference type="EMBL" id="PSR19909.1"/>
    </source>
</evidence>
<dbReference type="Proteomes" id="UP000241848">
    <property type="component" value="Unassembled WGS sequence"/>
</dbReference>
<gene>
    <name evidence="2" type="ORF">C7B45_17575</name>
</gene>
<dbReference type="Pfam" id="PF13592">
    <property type="entry name" value="HTH_33"/>
    <property type="match status" value="1"/>
</dbReference>
<protein>
    <submittedName>
        <fullName evidence="2">Transposase</fullName>
    </submittedName>
</protein>
<sequence>RHGFSWTRPTYVLAKADPARQAVFQEELVTLKKRHGPRHHNLSG</sequence>
<dbReference type="EMBL" id="PXYV01000117">
    <property type="protein sequence ID" value="PSR19909.1"/>
    <property type="molecule type" value="Genomic_DNA"/>
</dbReference>
<feature type="domain" description="Winged helix-turn helix" evidence="1">
    <location>
        <begin position="1"/>
        <end position="27"/>
    </location>
</feature>
<organism evidence="2 3">
    <name type="scientific">Sulfobacillus acidophilus</name>
    <dbReference type="NCBI Taxonomy" id="53633"/>
    <lineage>
        <taxon>Bacteria</taxon>
        <taxon>Bacillati</taxon>
        <taxon>Bacillota</taxon>
        <taxon>Clostridia</taxon>
        <taxon>Eubacteriales</taxon>
        <taxon>Clostridiales Family XVII. Incertae Sedis</taxon>
        <taxon>Sulfobacillus</taxon>
    </lineage>
</organism>